<name>A0A8S5LJN4_9CAUD</name>
<reference evidence="2" key="1">
    <citation type="journal article" date="2021" name="Proc. Natl. Acad. Sci. U.S.A.">
        <title>A Catalog of Tens of Thousands of Viruses from Human Metagenomes Reveals Hidden Associations with Chronic Diseases.</title>
        <authorList>
            <person name="Tisza M.J."/>
            <person name="Buck C.B."/>
        </authorList>
    </citation>
    <scope>NUCLEOTIDE SEQUENCE</scope>
    <source>
        <strain evidence="2">Ct3o911</strain>
    </source>
</reference>
<organism evidence="2">
    <name type="scientific">Siphoviridae sp. ct3o911</name>
    <dbReference type="NCBI Taxonomy" id="2827560"/>
    <lineage>
        <taxon>Viruses</taxon>
        <taxon>Duplodnaviria</taxon>
        <taxon>Heunggongvirae</taxon>
        <taxon>Uroviricota</taxon>
        <taxon>Caudoviricetes</taxon>
    </lineage>
</organism>
<feature type="region of interest" description="Disordered" evidence="1">
    <location>
        <begin position="76"/>
        <end position="96"/>
    </location>
</feature>
<evidence type="ECO:0000256" key="1">
    <source>
        <dbReference type="SAM" id="MobiDB-lite"/>
    </source>
</evidence>
<proteinExistence type="predicted"/>
<dbReference type="EMBL" id="BK015861">
    <property type="protein sequence ID" value="DAD70138.1"/>
    <property type="molecule type" value="Genomic_DNA"/>
</dbReference>
<feature type="compositionally biased region" description="Acidic residues" evidence="1">
    <location>
        <begin position="79"/>
        <end position="96"/>
    </location>
</feature>
<accession>A0A8S5LJN4</accession>
<evidence type="ECO:0000313" key="2">
    <source>
        <dbReference type="EMBL" id="DAD70138.1"/>
    </source>
</evidence>
<sequence length="96" mass="11190">MTYTVEKPLRQFEFWSGAKGRIDHLTTDQLDRLDGLLPEVLGENPTDTAINDLFWFEDDYIAQLLGFKNWKALERYNDGEDDKDDEDEGDDVNDET</sequence>
<protein>
    <submittedName>
        <fullName evidence="2">Uncharacterized protein</fullName>
    </submittedName>
</protein>